<feature type="transmembrane region" description="Helical" evidence="1">
    <location>
        <begin position="53"/>
        <end position="78"/>
    </location>
</feature>
<evidence type="ECO:0000256" key="1">
    <source>
        <dbReference type="SAM" id="Phobius"/>
    </source>
</evidence>
<accession>A0A1M4T5R6</accession>
<dbReference type="AlphaFoldDB" id="A0A1M4T5R6"/>
<evidence type="ECO:0008006" key="4">
    <source>
        <dbReference type="Google" id="ProtNLM"/>
    </source>
</evidence>
<evidence type="ECO:0000313" key="3">
    <source>
        <dbReference type="Proteomes" id="UP000184346"/>
    </source>
</evidence>
<keyword evidence="3" id="KW-1185">Reference proteome</keyword>
<protein>
    <recommendedName>
        <fullName evidence="4">Phosphoglycerol transferase MdoB</fullName>
    </recommendedName>
</protein>
<evidence type="ECO:0000313" key="2">
    <source>
        <dbReference type="EMBL" id="SHE39667.1"/>
    </source>
</evidence>
<dbReference type="OrthoDB" id="1376015at2"/>
<feature type="transmembrane region" description="Helical" evidence="1">
    <location>
        <begin position="27"/>
        <end position="46"/>
    </location>
</feature>
<dbReference type="RefSeq" id="WP_072819087.1">
    <property type="nucleotide sequence ID" value="NZ_FQUJ01000002.1"/>
</dbReference>
<proteinExistence type="predicted"/>
<dbReference type="STRING" id="1121942.SAMN02745148_00343"/>
<dbReference type="Gene3D" id="3.40.720.10">
    <property type="entry name" value="Alkaline Phosphatase, subunit A"/>
    <property type="match status" value="1"/>
</dbReference>
<keyword evidence="1" id="KW-0472">Membrane</keyword>
<keyword evidence="1" id="KW-1133">Transmembrane helix</keyword>
<reference evidence="2 3" key="1">
    <citation type="submission" date="2016-11" db="EMBL/GenBank/DDBJ databases">
        <authorList>
            <person name="Jaros S."/>
            <person name="Januszkiewicz K."/>
            <person name="Wedrychowicz H."/>
        </authorList>
    </citation>
    <scope>NUCLEOTIDE SEQUENCE [LARGE SCALE GENOMIC DNA]</scope>
    <source>
        <strain evidence="2 3">DSM 19980</strain>
    </source>
</reference>
<name>A0A1M4T5R6_9GAMM</name>
<organism evidence="2 3">
    <name type="scientific">Modicisalibacter ilicicola DSM 19980</name>
    <dbReference type="NCBI Taxonomy" id="1121942"/>
    <lineage>
        <taxon>Bacteria</taxon>
        <taxon>Pseudomonadati</taxon>
        <taxon>Pseudomonadota</taxon>
        <taxon>Gammaproteobacteria</taxon>
        <taxon>Oceanospirillales</taxon>
        <taxon>Halomonadaceae</taxon>
        <taxon>Modicisalibacter</taxon>
    </lineage>
</organism>
<dbReference type="InterPro" id="IPR017850">
    <property type="entry name" value="Alkaline_phosphatase_core_sf"/>
</dbReference>
<dbReference type="Proteomes" id="UP000184346">
    <property type="component" value="Unassembled WGS sequence"/>
</dbReference>
<feature type="transmembrane region" description="Helical" evidence="1">
    <location>
        <begin position="106"/>
        <end position="129"/>
    </location>
</feature>
<feature type="transmembrane region" description="Helical" evidence="1">
    <location>
        <begin position="141"/>
        <end position="157"/>
    </location>
</feature>
<dbReference type="EMBL" id="FQUJ01000002">
    <property type="protein sequence ID" value="SHE39667.1"/>
    <property type="molecule type" value="Genomic_DNA"/>
</dbReference>
<sequence length="520" mass="58081">MYHILALVFALDALFLGLHFLVEGGLGTLWLSLEAIWVVLFLAILPGRWRHRIVALLAVCLTLLIFLALIDALTRLAFGRLFNPLLDIGLADSAWHQLTQNLGTPLALVVVSGILAVLGFCTWAIAWCLNRPPWPTLPRRLRLALGLVLIAFLLPGLPGPSMLSPHLGTPGLNLVATHWQQVGETRQAYADFEQRLARKGPLAARALPALAGHDVILGFIESYGLSALFDPRYARHIEPRLSALERRLGNAGIHVATGKLISPVQGGQSWLAHATLLSGLWLETQRHYELLLAQRQSTLIDDFLNTGHRSLAIMPALTQPWPEGRRLGYERIFSARDIPYQGPALNWVTMPDQFTWHFFETLRRQQNQPVFAELALISSHAPWTPILPIVDDWESLDDGRLFERWAGSGETPEQLWRDMDRVRDHYAKALDYALAAAFGYADRYLPEKALLILVGDHQPAPLIVGDQASRAVPVHVLSRDIRLTRPFLEAGFTAGILPGRQAPTRPMDDFRPLLHRLFGD</sequence>
<gene>
    <name evidence="2" type="ORF">SAMN02745148_00343</name>
</gene>
<dbReference type="SUPFAM" id="SSF53649">
    <property type="entry name" value="Alkaline phosphatase-like"/>
    <property type="match status" value="1"/>
</dbReference>
<keyword evidence="1" id="KW-0812">Transmembrane</keyword>